<dbReference type="InterPro" id="IPR007016">
    <property type="entry name" value="O-antigen_ligase-rel_domated"/>
</dbReference>
<reference evidence="7 8" key="1">
    <citation type="submission" date="2022-10" db="EMBL/GenBank/DDBJ databases">
        <title>Janthinobacterium sp. hw3 Genome sequencing.</title>
        <authorList>
            <person name="Park S."/>
        </authorList>
    </citation>
    <scope>NUCLEOTIDE SEQUENCE [LARGE SCALE GENOMIC DNA]</scope>
    <source>
        <strain evidence="8">hw3</strain>
    </source>
</reference>
<feature type="transmembrane region" description="Helical" evidence="5">
    <location>
        <begin position="96"/>
        <end position="115"/>
    </location>
</feature>
<evidence type="ECO:0000256" key="2">
    <source>
        <dbReference type="ARBA" id="ARBA00022692"/>
    </source>
</evidence>
<evidence type="ECO:0000256" key="1">
    <source>
        <dbReference type="ARBA" id="ARBA00004141"/>
    </source>
</evidence>
<feature type="transmembrane region" description="Helical" evidence="5">
    <location>
        <begin position="280"/>
        <end position="299"/>
    </location>
</feature>
<evidence type="ECO:0000256" key="3">
    <source>
        <dbReference type="ARBA" id="ARBA00022989"/>
    </source>
</evidence>
<keyword evidence="3 5" id="KW-1133">Transmembrane helix</keyword>
<name>A0ABT5K2I5_9BURK</name>
<accession>A0ABT5K2I5</accession>
<comment type="subcellular location">
    <subcellularLocation>
        <location evidence="1">Membrane</location>
        <topology evidence="1">Multi-pass membrane protein</topology>
    </subcellularLocation>
</comment>
<dbReference type="EMBL" id="JAQQXR010000005">
    <property type="protein sequence ID" value="MDC8758895.1"/>
    <property type="molecule type" value="Genomic_DNA"/>
</dbReference>
<dbReference type="InterPro" id="IPR051533">
    <property type="entry name" value="WaaL-like"/>
</dbReference>
<feature type="transmembrane region" description="Helical" evidence="5">
    <location>
        <begin position="145"/>
        <end position="162"/>
    </location>
</feature>
<keyword evidence="8" id="KW-1185">Reference proteome</keyword>
<feature type="transmembrane region" description="Helical" evidence="5">
    <location>
        <begin position="59"/>
        <end position="76"/>
    </location>
</feature>
<dbReference type="Pfam" id="PF04932">
    <property type="entry name" value="Wzy_C"/>
    <property type="match status" value="1"/>
</dbReference>
<keyword evidence="2 5" id="KW-0812">Transmembrane</keyword>
<evidence type="ECO:0000256" key="4">
    <source>
        <dbReference type="ARBA" id="ARBA00023136"/>
    </source>
</evidence>
<keyword evidence="7" id="KW-0436">Ligase</keyword>
<proteinExistence type="predicted"/>
<protein>
    <submittedName>
        <fullName evidence="7">O-antigen ligase family protein</fullName>
    </submittedName>
</protein>
<sequence length="373" mass="40229">MENNDRWLIGALALYFVINAGVLAFHGAPLREYDAPLRFLLAIPALLLLLAYPPAPSALWTGMAVGAISAGLFASWQQVIGGADRASGTTNPIQFGNISLLLGILCLAGLAWALAQAHKLRWLLLLVAGAILGMLGSLLTGSRGSWIALPFCIGLLAIHHYSAHGKRSLRIGLLILAGLTGLVTLAYALPQSNLRARIERAEREQQAYANTGNADSSVGARLEMWRTGLIIAPEHLWLGWGKDGYVARKHALVQKGLAAPVIDDYNHLHNDYLDALVKRGVAGLLALLLLYLTPLLLFARQLKRGGIAAQPYAIGGVLLCVSYILFSLTQSFTTHNNGVMMLSFLIIMLWSSLRARQRQPARQTMPPLADGAA</sequence>
<feature type="transmembrane region" description="Helical" evidence="5">
    <location>
        <begin position="122"/>
        <end position="139"/>
    </location>
</feature>
<feature type="transmembrane region" description="Helical" evidence="5">
    <location>
        <begin position="35"/>
        <end position="52"/>
    </location>
</feature>
<dbReference type="GO" id="GO:0016874">
    <property type="term" value="F:ligase activity"/>
    <property type="evidence" value="ECO:0007669"/>
    <property type="project" value="UniProtKB-KW"/>
</dbReference>
<comment type="caution">
    <text evidence="7">The sequence shown here is derived from an EMBL/GenBank/DDBJ whole genome shotgun (WGS) entry which is preliminary data.</text>
</comment>
<evidence type="ECO:0000313" key="8">
    <source>
        <dbReference type="Proteomes" id="UP001221208"/>
    </source>
</evidence>
<feature type="transmembrane region" description="Helical" evidence="5">
    <location>
        <begin position="311"/>
        <end position="332"/>
    </location>
</feature>
<feature type="transmembrane region" description="Helical" evidence="5">
    <location>
        <begin position="338"/>
        <end position="355"/>
    </location>
</feature>
<feature type="domain" description="O-antigen ligase-related" evidence="6">
    <location>
        <begin position="129"/>
        <end position="288"/>
    </location>
</feature>
<feature type="transmembrane region" description="Helical" evidence="5">
    <location>
        <begin position="169"/>
        <end position="189"/>
    </location>
</feature>
<dbReference type="PANTHER" id="PTHR37422:SF13">
    <property type="entry name" value="LIPOPOLYSACCHARIDE BIOSYNTHESIS PROTEIN PA4999-RELATED"/>
    <property type="match status" value="1"/>
</dbReference>
<evidence type="ECO:0000313" key="7">
    <source>
        <dbReference type="EMBL" id="MDC8758895.1"/>
    </source>
</evidence>
<evidence type="ECO:0000256" key="5">
    <source>
        <dbReference type="SAM" id="Phobius"/>
    </source>
</evidence>
<gene>
    <name evidence="7" type="ORF">OIK44_15035</name>
</gene>
<organism evidence="7 8">
    <name type="scientific">Janthinobacterium fluminis</name>
    <dbReference type="NCBI Taxonomy" id="2987524"/>
    <lineage>
        <taxon>Bacteria</taxon>
        <taxon>Pseudomonadati</taxon>
        <taxon>Pseudomonadota</taxon>
        <taxon>Betaproteobacteria</taxon>
        <taxon>Burkholderiales</taxon>
        <taxon>Oxalobacteraceae</taxon>
        <taxon>Janthinobacterium</taxon>
    </lineage>
</organism>
<keyword evidence="4 5" id="KW-0472">Membrane</keyword>
<dbReference type="PANTHER" id="PTHR37422">
    <property type="entry name" value="TEICHURONIC ACID BIOSYNTHESIS PROTEIN TUAE"/>
    <property type="match status" value="1"/>
</dbReference>
<dbReference type="Proteomes" id="UP001221208">
    <property type="component" value="Unassembled WGS sequence"/>
</dbReference>
<evidence type="ECO:0000259" key="6">
    <source>
        <dbReference type="Pfam" id="PF04932"/>
    </source>
</evidence>
<feature type="transmembrane region" description="Helical" evidence="5">
    <location>
        <begin position="7"/>
        <end position="29"/>
    </location>
</feature>